<dbReference type="RefSeq" id="WP_273689025.1">
    <property type="nucleotide sequence ID" value="NZ_CP117411.1"/>
</dbReference>
<dbReference type="SUPFAM" id="SSF52540">
    <property type="entry name" value="P-loop containing nucleoside triphosphate hydrolases"/>
    <property type="match status" value="1"/>
</dbReference>
<evidence type="ECO:0000313" key="2">
    <source>
        <dbReference type="EMBL" id="WCT74188.1"/>
    </source>
</evidence>
<dbReference type="EMBL" id="CP117411">
    <property type="protein sequence ID" value="WCT74188.1"/>
    <property type="molecule type" value="Genomic_DNA"/>
</dbReference>
<evidence type="ECO:0000313" key="3">
    <source>
        <dbReference type="Proteomes" id="UP001220395"/>
    </source>
</evidence>
<dbReference type="SMART" id="SM00382">
    <property type="entry name" value="AAA"/>
    <property type="match status" value="1"/>
</dbReference>
<dbReference type="Gene3D" id="3.40.50.300">
    <property type="entry name" value="P-loop containing nucleotide triphosphate hydrolases"/>
    <property type="match status" value="1"/>
</dbReference>
<gene>
    <name evidence="2" type="ORF">PQ455_02850</name>
</gene>
<proteinExistence type="predicted"/>
<keyword evidence="3" id="KW-1185">Reference proteome</keyword>
<dbReference type="Proteomes" id="UP001220395">
    <property type="component" value="Chromosome"/>
</dbReference>
<reference evidence="2 3" key="1">
    <citation type="submission" date="2023-02" db="EMBL/GenBank/DDBJ databases">
        <title>Genome sequence of Sphingomonas naphthae.</title>
        <authorList>
            <person name="Kim S."/>
            <person name="Heo J."/>
            <person name="Kwon S.-W."/>
        </authorList>
    </citation>
    <scope>NUCLEOTIDE SEQUENCE [LARGE SCALE GENOMIC DNA]</scope>
    <source>
        <strain evidence="2 3">KACC 18716</strain>
    </source>
</reference>
<dbReference type="PANTHER" id="PTHR43718:SF2">
    <property type="entry name" value="LON PROTEASE HOMOLOG, MITOCHONDRIAL"/>
    <property type="match status" value="1"/>
</dbReference>
<protein>
    <submittedName>
        <fullName evidence="2">AAA family ATPase</fullName>
    </submittedName>
</protein>
<dbReference type="InterPro" id="IPR027417">
    <property type="entry name" value="P-loop_NTPase"/>
</dbReference>
<evidence type="ECO:0000259" key="1">
    <source>
        <dbReference type="SMART" id="SM00382"/>
    </source>
</evidence>
<name>A0ABY7TMC4_9SPHN</name>
<dbReference type="Pfam" id="PF00004">
    <property type="entry name" value="AAA"/>
    <property type="match status" value="1"/>
</dbReference>
<dbReference type="InterPro" id="IPR003593">
    <property type="entry name" value="AAA+_ATPase"/>
</dbReference>
<feature type="domain" description="AAA+ ATPase" evidence="1">
    <location>
        <begin position="95"/>
        <end position="240"/>
    </location>
</feature>
<sequence>MIEIIEGKPHIRPCRSIPADGNELNDWVASISTLYEPLTTMMPLAGAPMLLPDRPGGEPRIAARLRAEAPWMGAAIDLVADQAAMSLWAGRPWLSLRPMLLVGPPGAGKTHFARRLGELSACGNAVLSLAGVSSNAELAGNPRGFRHQQPCFPACVIQATGKANPVVVIDEVEKACAGLAGDPVATLLGMLERSTASRFFDGCLAAEVDIGHVNWILTANSIARLPAPLLSRLQVVEVPGPAPEHAEIVLATLWRDVARDLGLAPAALPRLEAAAEAQLLRLFRNTRSVRRLRRAIETVVAVSARHAPRAVN</sequence>
<accession>A0ABY7TMC4</accession>
<dbReference type="InterPro" id="IPR003959">
    <property type="entry name" value="ATPase_AAA_core"/>
</dbReference>
<dbReference type="PANTHER" id="PTHR43718">
    <property type="entry name" value="LON PROTEASE"/>
    <property type="match status" value="1"/>
</dbReference>
<organism evidence="2 3">
    <name type="scientific">Sphingomonas naphthae</name>
    <dbReference type="NCBI Taxonomy" id="1813468"/>
    <lineage>
        <taxon>Bacteria</taxon>
        <taxon>Pseudomonadati</taxon>
        <taxon>Pseudomonadota</taxon>
        <taxon>Alphaproteobacteria</taxon>
        <taxon>Sphingomonadales</taxon>
        <taxon>Sphingomonadaceae</taxon>
        <taxon>Sphingomonas</taxon>
    </lineage>
</organism>
<dbReference type="InterPro" id="IPR027065">
    <property type="entry name" value="Lon_Prtase"/>
</dbReference>